<feature type="compositionally biased region" description="Basic residues" evidence="1">
    <location>
        <begin position="85"/>
        <end position="94"/>
    </location>
</feature>
<evidence type="ECO:0000313" key="3">
    <source>
        <dbReference type="Proteomes" id="UP001295684"/>
    </source>
</evidence>
<reference evidence="2" key="1">
    <citation type="submission" date="2023-07" db="EMBL/GenBank/DDBJ databases">
        <authorList>
            <consortium name="AG Swart"/>
            <person name="Singh M."/>
            <person name="Singh A."/>
            <person name="Seah K."/>
            <person name="Emmerich C."/>
        </authorList>
    </citation>
    <scope>NUCLEOTIDE SEQUENCE</scope>
    <source>
        <strain evidence="2">DP1</strain>
    </source>
</reference>
<dbReference type="AlphaFoldDB" id="A0AAD2D6V4"/>
<accession>A0AAD2D6V4</accession>
<feature type="compositionally biased region" description="Polar residues" evidence="1">
    <location>
        <begin position="53"/>
        <end position="80"/>
    </location>
</feature>
<evidence type="ECO:0000313" key="2">
    <source>
        <dbReference type="EMBL" id="CAI2383449.1"/>
    </source>
</evidence>
<feature type="region of interest" description="Disordered" evidence="1">
    <location>
        <begin position="522"/>
        <end position="558"/>
    </location>
</feature>
<proteinExistence type="predicted"/>
<feature type="compositionally biased region" description="Polar residues" evidence="1">
    <location>
        <begin position="95"/>
        <end position="107"/>
    </location>
</feature>
<organism evidence="2 3">
    <name type="scientific">Euplotes crassus</name>
    <dbReference type="NCBI Taxonomy" id="5936"/>
    <lineage>
        <taxon>Eukaryota</taxon>
        <taxon>Sar</taxon>
        <taxon>Alveolata</taxon>
        <taxon>Ciliophora</taxon>
        <taxon>Intramacronucleata</taxon>
        <taxon>Spirotrichea</taxon>
        <taxon>Hypotrichia</taxon>
        <taxon>Euplotida</taxon>
        <taxon>Euplotidae</taxon>
        <taxon>Moneuplotes</taxon>
    </lineage>
</organism>
<protein>
    <submittedName>
        <fullName evidence="2">Uncharacterized protein</fullName>
    </submittedName>
</protein>
<feature type="compositionally biased region" description="Basic residues" evidence="1">
    <location>
        <begin position="450"/>
        <end position="464"/>
    </location>
</feature>
<dbReference type="EMBL" id="CAMPGE010025717">
    <property type="protein sequence ID" value="CAI2383449.1"/>
    <property type="molecule type" value="Genomic_DNA"/>
</dbReference>
<feature type="compositionally biased region" description="Basic and acidic residues" evidence="1">
    <location>
        <begin position="522"/>
        <end position="543"/>
    </location>
</feature>
<dbReference type="Proteomes" id="UP001295684">
    <property type="component" value="Unassembled WGS sequence"/>
</dbReference>
<gene>
    <name evidence="2" type="ORF">ECRASSUSDP1_LOCUS24949</name>
</gene>
<feature type="region of interest" description="Disordered" evidence="1">
    <location>
        <begin position="1"/>
        <end position="120"/>
    </location>
</feature>
<name>A0AAD2D6V4_EUPCR</name>
<comment type="caution">
    <text evidence="2">The sequence shown here is derived from an EMBL/GenBank/DDBJ whole genome shotgun (WGS) entry which is preliminary data.</text>
</comment>
<feature type="region of interest" description="Disordered" evidence="1">
    <location>
        <begin position="450"/>
        <end position="472"/>
    </location>
</feature>
<sequence length="764" mass="86792">MKNEEISIDRQCSAPSQQDEAEKKPDPTIVYRTVTKTAHSKRSRSVLLHKVGPSSQDASQGNQKVLNSCFKSPGKQSSPINKPRINFKKHHYRKSSNFNASSRAQSFTEKKEEASESPGIHNFDFDKNFEELGTNSIKIESKNPSQTFAINASVVVNILDIREKQLSHARIGKLSTSKIHRNISAQKSKLNRKKFKHEPSFNIRRLHATTYKAGFVKTRPKIEDLGPQRAETYFHVTQAINSSQNLANPKISPTKNTREGHKAICSTKSIEKAKKSSCIRQMEKILKSSSLAHHKDLQMKYIAHKTSKFPFKLLRFLKTQSQLKPEPPEMKIIGENISEVLRNTFVQRALNTASELPQRQVTEPLLKKEILEGKQSSDVDEILHLENSRDKDIDRSSTQGISHLIQRESDTDIGKITEGAHATKSSDMAILNKSNDKREASTCLHSKKMKFGKNKSPSKSKKGLKSPYRGRNIPEIYHTSSKTFSTEFQQSVEIPYSEVTNPIKFFCENSKMADSIYKISDKSSKRSIRSKDNEMHTPPKDTTRTNQPVIVVQSKKESKKISRKGLRSGLFESISKSFTDAVRKQTPQKSLGYQTMNGFYRQKSSSSLGPRTKNAAKGSIKRNYSGRKIYNNENQHWKGLNQTQKLYSPQKFIPSKDSYNEAMNITDYDSKTRAVHSSFSVGKIYISKKRSFNSKSSLIRDKKQKYFTNNLSSHGSQEYSANYGTNNLPRSYNKAKLAFQKYSKLVKESGWEIKKNGFKSVTNT</sequence>
<keyword evidence="3" id="KW-1185">Reference proteome</keyword>
<evidence type="ECO:0000256" key="1">
    <source>
        <dbReference type="SAM" id="MobiDB-lite"/>
    </source>
</evidence>